<reference evidence="2 3" key="1">
    <citation type="submission" date="2018-03" db="EMBL/GenBank/DDBJ databases">
        <title>Genomic Encyclopedia of Archaeal and Bacterial Type Strains, Phase II (KMG-II): from individual species to whole genera.</title>
        <authorList>
            <person name="Goeker M."/>
        </authorList>
    </citation>
    <scope>NUCLEOTIDE SEQUENCE [LARGE SCALE GENOMIC DNA]</scope>
    <source>
        <strain evidence="2 3">DSM 28057</strain>
    </source>
</reference>
<protein>
    <submittedName>
        <fullName evidence="2">Uncharacterized protein</fullName>
    </submittedName>
</protein>
<sequence>MKKLMSLLMVLFLAISAPFFAFASGGCNVNVCPGGRDMCCTEKKSILWGAYEWEVTHYTNRSIPTQ</sequence>
<dbReference type="AlphaFoldDB" id="A0A2P8E7U6"/>
<evidence type="ECO:0000313" key="2">
    <source>
        <dbReference type="EMBL" id="PSL05529.1"/>
    </source>
</evidence>
<comment type="caution">
    <text evidence="2">The sequence shown here is derived from an EMBL/GenBank/DDBJ whole genome shotgun (WGS) entry which is preliminary data.</text>
</comment>
<dbReference type="RefSeq" id="WP_106566595.1">
    <property type="nucleotide sequence ID" value="NZ_PYGF01000003.1"/>
</dbReference>
<feature type="signal peptide" evidence="1">
    <location>
        <begin position="1"/>
        <end position="23"/>
    </location>
</feature>
<accession>A0A2P8E7U6</accession>
<name>A0A2P8E7U6_9BACT</name>
<gene>
    <name evidence="2" type="ORF">CLV48_10339</name>
</gene>
<dbReference type="OrthoDB" id="9845492at2"/>
<keyword evidence="1" id="KW-0732">Signal</keyword>
<proteinExistence type="predicted"/>
<feature type="chain" id="PRO_5015164472" evidence="1">
    <location>
        <begin position="24"/>
        <end position="66"/>
    </location>
</feature>
<dbReference type="EMBL" id="PYGF01000003">
    <property type="protein sequence ID" value="PSL05529.1"/>
    <property type="molecule type" value="Genomic_DNA"/>
</dbReference>
<evidence type="ECO:0000256" key="1">
    <source>
        <dbReference type="SAM" id="SignalP"/>
    </source>
</evidence>
<dbReference type="PROSITE" id="PS51257">
    <property type="entry name" value="PROKAR_LIPOPROTEIN"/>
    <property type="match status" value="1"/>
</dbReference>
<evidence type="ECO:0000313" key="3">
    <source>
        <dbReference type="Proteomes" id="UP000240708"/>
    </source>
</evidence>
<dbReference type="Proteomes" id="UP000240708">
    <property type="component" value="Unassembled WGS sequence"/>
</dbReference>
<keyword evidence="3" id="KW-1185">Reference proteome</keyword>
<organism evidence="2 3">
    <name type="scientific">Cecembia rubra</name>
    <dbReference type="NCBI Taxonomy" id="1485585"/>
    <lineage>
        <taxon>Bacteria</taxon>
        <taxon>Pseudomonadati</taxon>
        <taxon>Bacteroidota</taxon>
        <taxon>Cytophagia</taxon>
        <taxon>Cytophagales</taxon>
        <taxon>Cyclobacteriaceae</taxon>
        <taxon>Cecembia</taxon>
    </lineage>
</organism>